<dbReference type="InterPro" id="IPR036250">
    <property type="entry name" value="AcylCo_DH-like_C"/>
</dbReference>
<evidence type="ECO:0000256" key="5">
    <source>
        <dbReference type="ARBA" id="ARBA00023002"/>
    </source>
</evidence>
<comment type="caution">
    <text evidence="8">The sequence shown here is derived from an EMBL/GenBank/DDBJ whole genome shotgun (WGS) entry which is preliminary data.</text>
</comment>
<dbReference type="PANTHER" id="PTHR43884">
    <property type="entry name" value="ACYL-COA DEHYDROGENASE"/>
    <property type="match status" value="1"/>
</dbReference>
<accession>A0ABN2RL18</accession>
<keyword evidence="5" id="KW-0560">Oxidoreductase</keyword>
<dbReference type="InterPro" id="IPR013786">
    <property type="entry name" value="AcylCoA_DH/ox_N"/>
</dbReference>
<dbReference type="PANTHER" id="PTHR43884:SF20">
    <property type="entry name" value="ACYL-COA DEHYDROGENASE FADE28"/>
    <property type="match status" value="1"/>
</dbReference>
<dbReference type="EMBL" id="BAAANN010000021">
    <property type="protein sequence ID" value="GAA1970469.1"/>
    <property type="molecule type" value="Genomic_DNA"/>
</dbReference>
<sequence>MSERAASPDLLYSDVEEDLRASVRDLLTDRAEPSALIARTESAEPYDLKLWHTLAAELGAAGLMVPEDLGGHGASARETALVAEELGRSVAPVPFLGSAVLATSALLAAGPAAAEVLGRLASGTVIGTLAVPLTTAPGADFPAAVAVNADGTLSGRVGAVADASVAEVFVVPAVGPDGPGLYTVDATAAVVTELVSLDLTRRISDVVLDAAPAARVADAGTAPAALRHALTVGAGVLASEQVGITDWCLTETVAYVKGRYQFGRPVGSFQALKHRLATLYLELVSARAAARYAADTLAGGHEDTEVAVAVAAARCSPIALHAAEEALQLHAGIGMTWEHPVHLYLKRAKSDELALGTAGKHRARLGRLVNLPA</sequence>
<dbReference type="Pfam" id="PF00441">
    <property type="entry name" value="Acyl-CoA_dh_1"/>
    <property type="match status" value="1"/>
</dbReference>
<dbReference type="InterPro" id="IPR009075">
    <property type="entry name" value="AcylCo_DH/oxidase_C"/>
</dbReference>
<protein>
    <submittedName>
        <fullName evidence="8">Acyl-CoA dehydrogenase family protein</fullName>
    </submittedName>
</protein>
<proteinExistence type="inferred from homology"/>
<evidence type="ECO:0000313" key="9">
    <source>
        <dbReference type="Proteomes" id="UP001501116"/>
    </source>
</evidence>
<name>A0ABN2RL18_9PSEU</name>
<evidence type="ECO:0000256" key="2">
    <source>
        <dbReference type="ARBA" id="ARBA00009347"/>
    </source>
</evidence>
<dbReference type="SUPFAM" id="SSF56645">
    <property type="entry name" value="Acyl-CoA dehydrogenase NM domain-like"/>
    <property type="match status" value="1"/>
</dbReference>
<keyword evidence="9" id="KW-1185">Reference proteome</keyword>
<keyword evidence="3" id="KW-0285">Flavoprotein</keyword>
<organism evidence="8 9">
    <name type="scientific">Amycolatopsis minnesotensis</name>
    <dbReference type="NCBI Taxonomy" id="337894"/>
    <lineage>
        <taxon>Bacteria</taxon>
        <taxon>Bacillati</taxon>
        <taxon>Actinomycetota</taxon>
        <taxon>Actinomycetes</taxon>
        <taxon>Pseudonocardiales</taxon>
        <taxon>Pseudonocardiaceae</taxon>
        <taxon>Amycolatopsis</taxon>
    </lineage>
</organism>
<evidence type="ECO:0000313" key="8">
    <source>
        <dbReference type="EMBL" id="GAA1970469.1"/>
    </source>
</evidence>
<dbReference type="Proteomes" id="UP001501116">
    <property type="component" value="Unassembled WGS sequence"/>
</dbReference>
<comment type="similarity">
    <text evidence="2">Belongs to the acyl-CoA dehydrogenase family.</text>
</comment>
<evidence type="ECO:0000259" key="7">
    <source>
        <dbReference type="Pfam" id="PF02771"/>
    </source>
</evidence>
<keyword evidence="4" id="KW-0274">FAD</keyword>
<comment type="cofactor">
    <cofactor evidence="1">
        <name>FAD</name>
        <dbReference type="ChEBI" id="CHEBI:57692"/>
    </cofactor>
</comment>
<dbReference type="InterPro" id="IPR037069">
    <property type="entry name" value="AcylCoA_DH/ox_N_sf"/>
</dbReference>
<reference evidence="8 9" key="1">
    <citation type="journal article" date="2019" name="Int. J. Syst. Evol. Microbiol.">
        <title>The Global Catalogue of Microorganisms (GCM) 10K type strain sequencing project: providing services to taxonomists for standard genome sequencing and annotation.</title>
        <authorList>
            <consortium name="The Broad Institute Genomics Platform"/>
            <consortium name="The Broad Institute Genome Sequencing Center for Infectious Disease"/>
            <person name="Wu L."/>
            <person name="Ma J."/>
        </authorList>
    </citation>
    <scope>NUCLEOTIDE SEQUENCE [LARGE SCALE GENOMIC DNA]</scope>
    <source>
        <strain evidence="8 9">JCM 14545</strain>
    </source>
</reference>
<dbReference type="SUPFAM" id="SSF47203">
    <property type="entry name" value="Acyl-CoA dehydrogenase C-terminal domain-like"/>
    <property type="match status" value="1"/>
</dbReference>
<gene>
    <name evidence="8" type="ORF">GCM10009754_50410</name>
</gene>
<dbReference type="RefSeq" id="WP_344423635.1">
    <property type="nucleotide sequence ID" value="NZ_BAAANN010000021.1"/>
</dbReference>
<evidence type="ECO:0000256" key="1">
    <source>
        <dbReference type="ARBA" id="ARBA00001974"/>
    </source>
</evidence>
<feature type="domain" description="Acyl-CoA dehydrogenase/oxidase C-terminal" evidence="6">
    <location>
        <begin position="227"/>
        <end position="367"/>
    </location>
</feature>
<dbReference type="Pfam" id="PF02771">
    <property type="entry name" value="Acyl-CoA_dh_N"/>
    <property type="match status" value="1"/>
</dbReference>
<dbReference type="InterPro" id="IPR009100">
    <property type="entry name" value="AcylCoA_DH/oxidase_NM_dom_sf"/>
</dbReference>
<evidence type="ECO:0000259" key="6">
    <source>
        <dbReference type="Pfam" id="PF00441"/>
    </source>
</evidence>
<dbReference type="Gene3D" id="1.20.140.10">
    <property type="entry name" value="Butyryl-CoA Dehydrogenase, subunit A, domain 3"/>
    <property type="match status" value="1"/>
</dbReference>
<feature type="domain" description="Acyl-CoA dehydrogenase/oxidase N-terminal" evidence="7">
    <location>
        <begin position="14"/>
        <end position="123"/>
    </location>
</feature>
<dbReference type="Gene3D" id="1.10.540.10">
    <property type="entry name" value="Acyl-CoA dehydrogenase/oxidase, N-terminal domain"/>
    <property type="match status" value="1"/>
</dbReference>
<evidence type="ECO:0000256" key="4">
    <source>
        <dbReference type="ARBA" id="ARBA00022827"/>
    </source>
</evidence>
<evidence type="ECO:0000256" key="3">
    <source>
        <dbReference type="ARBA" id="ARBA00022630"/>
    </source>
</evidence>